<reference evidence="4" key="1">
    <citation type="submission" date="2018-11" db="EMBL/GenBank/DDBJ databases">
        <authorList>
            <person name="Alioto T."/>
            <person name="Alioto T."/>
        </authorList>
    </citation>
    <scope>NUCLEOTIDE SEQUENCE</scope>
</reference>
<dbReference type="PANTHER" id="PTHR14187:SF5">
    <property type="entry name" value="HEAT SHOCK 70 KDA PROTEIN 12A"/>
    <property type="match status" value="1"/>
</dbReference>
<comment type="similarity">
    <text evidence="1">Belongs to the heat shock protein 70 family.</text>
</comment>
<dbReference type="InterPro" id="IPR043129">
    <property type="entry name" value="ATPase_NBD"/>
</dbReference>
<dbReference type="OrthoDB" id="6135436at2759"/>
<dbReference type="AlphaFoldDB" id="A0A8B6GJM0"/>
<evidence type="ECO:0000313" key="4">
    <source>
        <dbReference type="EMBL" id="VDI64652.1"/>
    </source>
</evidence>
<protein>
    <submittedName>
        <fullName evidence="4">Uncharacterized protein</fullName>
    </submittedName>
</protein>
<gene>
    <name evidence="4" type="ORF">MGAL_10B041555</name>
</gene>
<accession>A0A8B6GJM0</accession>
<dbReference type="GO" id="GO:0005524">
    <property type="term" value="F:ATP binding"/>
    <property type="evidence" value="ECO:0007669"/>
    <property type="project" value="UniProtKB-KW"/>
</dbReference>
<proteinExistence type="inferred from homology"/>
<dbReference type="PANTHER" id="PTHR14187">
    <property type="entry name" value="ALPHA KINASE/ELONGATION FACTOR 2 KINASE"/>
    <property type="match status" value="1"/>
</dbReference>
<evidence type="ECO:0000256" key="1">
    <source>
        <dbReference type="ARBA" id="ARBA00007381"/>
    </source>
</evidence>
<keyword evidence="2" id="KW-0547">Nucleotide-binding</keyword>
<dbReference type="Pfam" id="PF00012">
    <property type="entry name" value="HSP70"/>
    <property type="match status" value="1"/>
</dbReference>
<dbReference type="Proteomes" id="UP000596742">
    <property type="component" value="Unassembled WGS sequence"/>
</dbReference>
<dbReference type="GO" id="GO:0140662">
    <property type="term" value="F:ATP-dependent protein folding chaperone"/>
    <property type="evidence" value="ECO:0007669"/>
    <property type="project" value="InterPro"/>
</dbReference>
<evidence type="ECO:0000256" key="2">
    <source>
        <dbReference type="ARBA" id="ARBA00022741"/>
    </source>
</evidence>
<keyword evidence="3" id="KW-0067">ATP-binding</keyword>
<keyword evidence="5" id="KW-1185">Reference proteome</keyword>
<dbReference type="InterPro" id="IPR013126">
    <property type="entry name" value="Hsp_70_fam"/>
</dbReference>
<sequence length="286" mass="32468">MTVPRQLFYRFPRQNIVRSRSVVTGALSNNAGISRKQLLIAKEPEAASIYCLYKSMTAKPKLDKKYMVVDVGGGTFDVSVNEVLDKNHLRQLCSTSGGPYGGTTVDEHFLKILTEIVGQDVIQSLKLTHSGSYLELVRDFDCAKRVKLTKHKRKTLNCTFPGTLFNRLCNRYCQCPFEQLIKESRHKDNISIAGDMLRIEKETMYSFFALSVHKIVKEIERVFRNVDGEIKNVLLIGGFAESEILQDKISKSFPEKVLVVFEEPDLIVLKGAVLFGHQQHIIDRII</sequence>
<dbReference type="Gene3D" id="3.90.640.10">
    <property type="entry name" value="Actin, Chain A, domain 4"/>
    <property type="match status" value="1"/>
</dbReference>
<organism evidence="4 5">
    <name type="scientific">Mytilus galloprovincialis</name>
    <name type="common">Mediterranean mussel</name>
    <dbReference type="NCBI Taxonomy" id="29158"/>
    <lineage>
        <taxon>Eukaryota</taxon>
        <taxon>Metazoa</taxon>
        <taxon>Spiralia</taxon>
        <taxon>Lophotrochozoa</taxon>
        <taxon>Mollusca</taxon>
        <taxon>Bivalvia</taxon>
        <taxon>Autobranchia</taxon>
        <taxon>Pteriomorphia</taxon>
        <taxon>Mytilida</taxon>
        <taxon>Mytiloidea</taxon>
        <taxon>Mytilidae</taxon>
        <taxon>Mytilinae</taxon>
        <taxon>Mytilus</taxon>
    </lineage>
</organism>
<dbReference type="EMBL" id="UYJE01008539">
    <property type="protein sequence ID" value="VDI64652.1"/>
    <property type="molecule type" value="Genomic_DNA"/>
</dbReference>
<dbReference type="Gene3D" id="3.30.420.40">
    <property type="match status" value="2"/>
</dbReference>
<dbReference type="SUPFAM" id="SSF53067">
    <property type="entry name" value="Actin-like ATPase domain"/>
    <property type="match status" value="1"/>
</dbReference>
<evidence type="ECO:0000313" key="5">
    <source>
        <dbReference type="Proteomes" id="UP000596742"/>
    </source>
</evidence>
<comment type="caution">
    <text evidence="4">The sequence shown here is derived from an EMBL/GenBank/DDBJ whole genome shotgun (WGS) entry which is preliminary data.</text>
</comment>
<name>A0A8B6GJM0_MYTGA</name>
<evidence type="ECO:0000256" key="3">
    <source>
        <dbReference type="ARBA" id="ARBA00022840"/>
    </source>
</evidence>